<dbReference type="InterPro" id="IPR019429">
    <property type="entry name" value="7TM_GPCR_serpentine_rcpt_Sri"/>
</dbReference>
<feature type="transmembrane region" description="Helical" evidence="1">
    <location>
        <begin position="181"/>
        <end position="199"/>
    </location>
</feature>
<accession>A0AAE9IVR3</accession>
<dbReference type="Pfam" id="PF10327">
    <property type="entry name" value="7TM_GPCR_Sri"/>
    <property type="match status" value="1"/>
</dbReference>
<evidence type="ECO:0000313" key="3">
    <source>
        <dbReference type="Proteomes" id="UP000827892"/>
    </source>
</evidence>
<feature type="transmembrane region" description="Helical" evidence="1">
    <location>
        <begin position="211"/>
        <end position="236"/>
    </location>
</feature>
<dbReference type="PANTHER" id="PTHR45830">
    <property type="entry name" value="SERPENTINE RECEPTOR, CLASS I"/>
    <property type="match status" value="1"/>
</dbReference>
<feature type="transmembrane region" description="Helical" evidence="1">
    <location>
        <begin position="5"/>
        <end position="25"/>
    </location>
</feature>
<dbReference type="PANTHER" id="PTHR45830:SF6">
    <property type="entry name" value="SERPENTINE RECEPTOR, CLASS H-RELATED"/>
    <property type="match status" value="1"/>
</dbReference>
<protein>
    <submittedName>
        <fullName evidence="2">Uncharacterized protein</fullName>
    </submittedName>
</protein>
<name>A0AAE9IVR3_CAEBR</name>
<feature type="transmembrane region" description="Helical" evidence="1">
    <location>
        <begin position="122"/>
        <end position="144"/>
    </location>
</feature>
<reference evidence="2 3" key="1">
    <citation type="submission" date="2022-05" db="EMBL/GenBank/DDBJ databases">
        <title>Chromosome-level reference genomes for two strains of Caenorhabditis briggsae: an improved platform for comparative genomics.</title>
        <authorList>
            <person name="Stevens L."/>
            <person name="Andersen E.C."/>
        </authorList>
    </citation>
    <scope>NUCLEOTIDE SEQUENCE [LARGE SCALE GENOMIC DNA]</scope>
    <source>
        <strain evidence="2">QX1410_ONT</strain>
        <tissue evidence="2">Whole-organism</tissue>
    </source>
</reference>
<gene>
    <name evidence="2" type="ORF">L3Y34_019153</name>
</gene>
<dbReference type="EMBL" id="CP090892">
    <property type="protein sequence ID" value="ULU07906.1"/>
    <property type="molecule type" value="Genomic_DNA"/>
</dbReference>
<keyword evidence="1" id="KW-0472">Membrane</keyword>
<sequence>MPNYLAFLMISYVLIYTFSVTGIFATCNVPEDKQLDYVKTNYPEYVSGFLSLPNFSIYDPSDYFANFVIYSLVGGIIAFLTLVATGMSILFTYQIGAMIICFVQKHQSIAGALKKYEIPKPLIIFMALYFSIFVTSVPCVFSTLNVPEDQKIDYIQINYPEYLSEFRSLPNFSIYEPSPNFAIFLLCTVIGGFLAFFVANYRKHRTAIWSLLAQFTTSTVVFVPPIVCALVIVLGINGSQLIIEMLVMIACLHSTLNVIVLITTCPPYRNFLIDLILRRGNPRNQNGILTVSQKLSVVASRLTK</sequence>
<keyword evidence="1" id="KW-0812">Transmembrane</keyword>
<evidence type="ECO:0000313" key="2">
    <source>
        <dbReference type="EMBL" id="ULU07906.1"/>
    </source>
</evidence>
<organism evidence="2 3">
    <name type="scientific">Caenorhabditis briggsae</name>
    <dbReference type="NCBI Taxonomy" id="6238"/>
    <lineage>
        <taxon>Eukaryota</taxon>
        <taxon>Metazoa</taxon>
        <taxon>Ecdysozoa</taxon>
        <taxon>Nematoda</taxon>
        <taxon>Chromadorea</taxon>
        <taxon>Rhabditida</taxon>
        <taxon>Rhabditina</taxon>
        <taxon>Rhabditomorpha</taxon>
        <taxon>Rhabditoidea</taxon>
        <taxon>Rhabditidae</taxon>
        <taxon>Peloderinae</taxon>
        <taxon>Caenorhabditis</taxon>
    </lineage>
</organism>
<evidence type="ECO:0000256" key="1">
    <source>
        <dbReference type="SAM" id="Phobius"/>
    </source>
</evidence>
<dbReference type="Proteomes" id="UP000827892">
    <property type="component" value="Chromosome II"/>
</dbReference>
<feature type="transmembrane region" description="Helical" evidence="1">
    <location>
        <begin position="68"/>
        <end position="101"/>
    </location>
</feature>
<keyword evidence="1" id="KW-1133">Transmembrane helix</keyword>
<proteinExistence type="predicted"/>
<feature type="transmembrane region" description="Helical" evidence="1">
    <location>
        <begin position="242"/>
        <end position="262"/>
    </location>
</feature>
<dbReference type="AlphaFoldDB" id="A0AAE9IVR3"/>
<dbReference type="SUPFAM" id="SSF81321">
    <property type="entry name" value="Family A G protein-coupled receptor-like"/>
    <property type="match status" value="1"/>
</dbReference>